<evidence type="ECO:0000313" key="1">
    <source>
        <dbReference type="EMBL" id="QOW10855.1"/>
    </source>
</evidence>
<evidence type="ECO:0008006" key="3">
    <source>
        <dbReference type="Google" id="ProtNLM"/>
    </source>
</evidence>
<dbReference type="AlphaFoldDB" id="A0A7M2YB37"/>
<proteinExistence type="predicted"/>
<organism evidence="1 2">
    <name type="scientific">Kaistella flava</name>
    <name type="common">ex Peng et al. 2021</name>
    <dbReference type="NCBI Taxonomy" id="2038776"/>
    <lineage>
        <taxon>Bacteria</taxon>
        <taxon>Pseudomonadati</taxon>
        <taxon>Bacteroidota</taxon>
        <taxon>Flavobacteriia</taxon>
        <taxon>Flavobacteriales</taxon>
        <taxon>Weeksellaceae</taxon>
        <taxon>Chryseobacterium group</taxon>
        <taxon>Kaistella</taxon>
    </lineage>
</organism>
<dbReference type="EMBL" id="CP040442">
    <property type="protein sequence ID" value="QOW10855.1"/>
    <property type="molecule type" value="Genomic_DNA"/>
</dbReference>
<name>A0A7M2YB37_9FLAO</name>
<gene>
    <name evidence="1" type="ORF">Q73A0000_11055</name>
</gene>
<evidence type="ECO:0000313" key="2">
    <source>
        <dbReference type="Proteomes" id="UP000594195"/>
    </source>
</evidence>
<dbReference type="KEGG" id="kfa:Q73A0000_11055"/>
<accession>A0A7M2YB37</accession>
<dbReference type="RefSeq" id="WP_193811018.1">
    <property type="nucleotide sequence ID" value="NZ_CP040442.1"/>
</dbReference>
<sequence length="225" mass="26587">MKNQSYKSESWKLFRECIIESDGYKCAHCNRNNLEVILQVHHKKYITGRKPWEYSPSYCITLCRGCHARQHGIIMPNFGWEYLCDEDLGGLNGECDKCGNQMRFAFHIHHENWGFMQVGRQCCDNLTDSNLASNKIDSVKRFEIRKRNFLKSSRWKSFLSENRIFKNLFEIKIEEIDNVYFLTIHGKKSREKYISLDSAKCKAFEVIENSSFINYCLNKKIPLPK</sequence>
<dbReference type="Proteomes" id="UP000594195">
    <property type="component" value="Chromosome"/>
</dbReference>
<reference evidence="1 2" key="1">
    <citation type="submission" date="2019-05" db="EMBL/GenBank/DDBJ databases">
        <title>Chryseobacterium sp. isolated from King George Island, maritime Antarctica.</title>
        <authorList>
            <person name="Peng X."/>
        </authorList>
    </citation>
    <scope>NUCLEOTIDE SEQUENCE [LARGE SCALE GENOMIC DNA]</scope>
    <source>
        <strain evidence="1 2">7-3A</strain>
    </source>
</reference>
<keyword evidence="2" id="KW-1185">Reference proteome</keyword>
<protein>
    <recommendedName>
        <fullName evidence="3">HNH endonuclease</fullName>
    </recommendedName>
</protein>